<protein>
    <submittedName>
        <fullName evidence="2">Uncharacterized protein</fullName>
    </submittedName>
</protein>
<gene>
    <name evidence="2" type="ORF">A7U60_g1253</name>
</gene>
<evidence type="ECO:0000256" key="1">
    <source>
        <dbReference type="SAM" id="MobiDB-lite"/>
    </source>
</evidence>
<proteinExistence type="predicted"/>
<keyword evidence="3" id="KW-1185">Reference proteome</keyword>
<evidence type="ECO:0000313" key="2">
    <source>
        <dbReference type="EMBL" id="OCB91478.1"/>
    </source>
</evidence>
<dbReference type="Pfam" id="PF02992">
    <property type="entry name" value="Transposase_21"/>
    <property type="match status" value="1"/>
</dbReference>
<feature type="region of interest" description="Disordered" evidence="1">
    <location>
        <begin position="1"/>
        <end position="40"/>
    </location>
</feature>
<comment type="caution">
    <text evidence="2">The sequence shown here is derived from an EMBL/GenBank/DDBJ whole genome shotgun (WGS) entry which is preliminary data.</text>
</comment>
<dbReference type="InterPro" id="IPR004242">
    <property type="entry name" value="Transposase_21"/>
</dbReference>
<dbReference type="Proteomes" id="UP000757232">
    <property type="component" value="Unassembled WGS sequence"/>
</dbReference>
<sequence>MVHPRKGKSRLSEWNERDSPTSTQVRSVEPELTDEGAGARNANVGEADMEVDCEQRPPPFENDYNLYWPVDDETRVAQIVLFISMFSSLFFSLSKASSDVLLRLLKCLVGTVLNRDVTDNEASQIMTNVPIDSRTVRSRFNISGGLTVYAVCPKCHCTYKPDRCPDTNELIYQETCNNIVMSTGLRCNERLLSEDKKTPMKKFEYTSVRDFIGGLVSRESIERAIDDSCDRLRLFANGNAEMRGPFDAEFLRHLKGPRSGQLFIERGNELRLAFSLNVNFFNKEGVRSGAANVSCGIISLACLNLPEDIRYKDENIFLAGIILGPKEPPLADINYYLAPLINDFVTLWNTGRTLGEVDTIYELRNTETLREQAIAWRHASTKQEREAIQSKYIDPMHCLLLGLVQNHFTTIFPLTIKVARESPPLLLPYRFDFKQVSPSAKKVYIVGKEYAIKANEIQDVVDIHGLLLQPLDVNDPGAEWMRLLGPAFSDEVVSPSVPEQVPASSF</sequence>
<organism evidence="2 3">
    <name type="scientific">Sanghuangporus baumii</name>
    <name type="common">Phellinus baumii</name>
    <dbReference type="NCBI Taxonomy" id="108892"/>
    <lineage>
        <taxon>Eukaryota</taxon>
        <taxon>Fungi</taxon>
        <taxon>Dikarya</taxon>
        <taxon>Basidiomycota</taxon>
        <taxon>Agaricomycotina</taxon>
        <taxon>Agaricomycetes</taxon>
        <taxon>Hymenochaetales</taxon>
        <taxon>Hymenochaetaceae</taxon>
        <taxon>Sanghuangporus</taxon>
    </lineage>
</organism>
<evidence type="ECO:0000313" key="3">
    <source>
        <dbReference type="Proteomes" id="UP000757232"/>
    </source>
</evidence>
<dbReference type="AlphaFoldDB" id="A0A9Q5I498"/>
<dbReference type="EMBL" id="LNZH02000085">
    <property type="protein sequence ID" value="OCB91478.1"/>
    <property type="molecule type" value="Genomic_DNA"/>
</dbReference>
<accession>A0A9Q5I498</accession>
<reference evidence="2" key="1">
    <citation type="submission" date="2016-06" db="EMBL/GenBank/DDBJ databases">
        <title>Draft Genome sequence of the fungus Inonotus baumii.</title>
        <authorList>
            <person name="Zhu H."/>
            <person name="Lin W."/>
        </authorList>
    </citation>
    <scope>NUCLEOTIDE SEQUENCE</scope>
    <source>
        <strain evidence="2">821</strain>
    </source>
</reference>
<dbReference type="OrthoDB" id="3253623at2759"/>
<name>A0A9Q5I498_SANBA</name>
<feature type="compositionally biased region" description="Basic and acidic residues" evidence="1">
    <location>
        <begin position="10"/>
        <end position="19"/>
    </location>
</feature>